<sequence>MNDQIFGHDDDVERVFDRKMVRDCFISPQGKAIIAKGIPCFGAEKMKVAAMFYLLHSYTSQIY</sequence>
<reference evidence="1 2" key="1">
    <citation type="submission" date="2017-04" db="EMBL/GenBank/DDBJ databases">
        <title>Compelte genome sequence of WV33.</title>
        <authorList>
            <person name="Lee P.C."/>
        </authorList>
    </citation>
    <scope>NUCLEOTIDE SEQUENCE [LARGE SCALE GENOMIC DNA]</scope>
    <source>
        <strain evidence="1 2">WV33</strain>
    </source>
</reference>
<keyword evidence="2" id="KW-1185">Reference proteome</keyword>
<evidence type="ECO:0000313" key="2">
    <source>
        <dbReference type="Proteomes" id="UP000244527"/>
    </source>
</evidence>
<name>A0A2S1LE07_9FLAO</name>
<dbReference type="Proteomes" id="UP000244527">
    <property type="component" value="Chromosome"/>
</dbReference>
<dbReference type="AlphaFoldDB" id="A0A2S1LE07"/>
<gene>
    <name evidence="1" type="ORF">FFWV33_10440</name>
</gene>
<dbReference type="EMBL" id="CP020918">
    <property type="protein sequence ID" value="AWG21911.1"/>
    <property type="molecule type" value="Genomic_DNA"/>
</dbReference>
<organism evidence="1 2">
    <name type="scientific">Flavobacterium faecale</name>
    <dbReference type="NCBI Taxonomy" id="1355330"/>
    <lineage>
        <taxon>Bacteria</taxon>
        <taxon>Pseudomonadati</taxon>
        <taxon>Bacteroidota</taxon>
        <taxon>Flavobacteriia</taxon>
        <taxon>Flavobacteriales</taxon>
        <taxon>Flavobacteriaceae</taxon>
        <taxon>Flavobacterium</taxon>
    </lineage>
</organism>
<proteinExistence type="predicted"/>
<evidence type="ECO:0000313" key="1">
    <source>
        <dbReference type="EMBL" id="AWG21911.1"/>
    </source>
</evidence>
<protein>
    <submittedName>
        <fullName evidence="1">Uncharacterized protein</fullName>
    </submittedName>
</protein>
<accession>A0A2S1LE07</accession>
<dbReference type="KEGG" id="ffa:FFWV33_10440"/>